<accession>A0A3B0X4U5</accession>
<dbReference type="InterPro" id="IPR043502">
    <property type="entry name" value="DNA/RNA_pol_sf"/>
</dbReference>
<dbReference type="SUPFAM" id="SSF100879">
    <property type="entry name" value="Lesion bypass DNA polymerase (Y-family), little finger domain"/>
    <property type="match status" value="1"/>
</dbReference>
<dbReference type="PANTHER" id="PTHR11076">
    <property type="entry name" value="DNA REPAIR POLYMERASE UMUC / TRANSFERASE FAMILY MEMBER"/>
    <property type="match status" value="1"/>
</dbReference>
<name>A0A3B0X4U5_9ZZZZ</name>
<feature type="domain" description="UmuC" evidence="1">
    <location>
        <begin position="16"/>
        <end position="196"/>
    </location>
</feature>
<protein>
    <submittedName>
        <fullName evidence="2">DNA polymerase IV</fullName>
        <ecNumber evidence="2">2.7.7.7</ecNumber>
    </submittedName>
</protein>
<dbReference type="PANTHER" id="PTHR11076:SF33">
    <property type="entry name" value="DNA POLYMERASE KAPPA"/>
    <property type="match status" value="1"/>
</dbReference>
<keyword evidence="2" id="KW-0548">Nucleotidyltransferase</keyword>
<proteinExistence type="predicted"/>
<keyword evidence="2" id="KW-0808">Transferase</keyword>
<dbReference type="GO" id="GO:0006281">
    <property type="term" value="P:DNA repair"/>
    <property type="evidence" value="ECO:0007669"/>
    <property type="project" value="InterPro"/>
</dbReference>
<dbReference type="Pfam" id="PF00817">
    <property type="entry name" value="IMS"/>
    <property type="match status" value="1"/>
</dbReference>
<dbReference type="GO" id="GO:0003887">
    <property type="term" value="F:DNA-directed DNA polymerase activity"/>
    <property type="evidence" value="ECO:0007669"/>
    <property type="project" value="UniProtKB-EC"/>
</dbReference>
<dbReference type="EC" id="2.7.7.7" evidence="2"/>
<dbReference type="InterPro" id="IPR050116">
    <property type="entry name" value="DNA_polymerase-Y"/>
</dbReference>
<dbReference type="AlphaFoldDB" id="A0A3B0X4U5"/>
<dbReference type="GO" id="GO:0042276">
    <property type="term" value="P:error-prone translesion synthesis"/>
    <property type="evidence" value="ECO:0007669"/>
    <property type="project" value="TreeGrafter"/>
</dbReference>
<dbReference type="GO" id="GO:0005829">
    <property type="term" value="C:cytosol"/>
    <property type="evidence" value="ECO:0007669"/>
    <property type="project" value="TreeGrafter"/>
</dbReference>
<dbReference type="EMBL" id="UOFI01000027">
    <property type="protein sequence ID" value="VAW62731.1"/>
    <property type="molecule type" value="Genomic_DNA"/>
</dbReference>
<dbReference type="InterPro" id="IPR022880">
    <property type="entry name" value="DNApol_IV"/>
</dbReference>
<dbReference type="Gene3D" id="3.30.70.270">
    <property type="match status" value="1"/>
</dbReference>
<dbReference type="InterPro" id="IPR043128">
    <property type="entry name" value="Rev_trsase/Diguanyl_cyclase"/>
</dbReference>
<dbReference type="Gene3D" id="3.40.1170.60">
    <property type="match status" value="1"/>
</dbReference>
<sequence length="432" mass="48233">MSDFEKICPVHWPRAIALVDMNCFFAAIEARDFPELRGRAVAVTNGMKGSCIITCSYEARAYGIKTGMRLKEGRKRYADLIQRPSRPHVYAEASGKIMQALSNICPDIEIFSVDEAFIDMTPCQSLYGSPGHIGRLLKNAVYQVTGLHCSIGISGDKTTAKYAAKLNKPNGFTIIPPWEAAQQLSNVKVTELCGVARGIGHFLAQRNVFVCGDMHRLPIGELAQRFGSPGRRIWYMAQGLDPQPLLPDIADPKSMGHGKVLPPGTLDKDVLLTYLIHMAVRVSARLRRYHFEASVFFIGLYVQQPGQQTKQQGGGGKHPHNWLGRRVKTLQPTSDTQTLIRLCRFVLNECWNNQPVSQVQVTALNPQRESCQPDLFEAQERAQQQNRLNTVVDNINNRYGEFALSPGRLINKSEMPNVIAPSWKPDGHRQSI</sequence>
<dbReference type="CDD" id="cd03586">
    <property type="entry name" value="PolY_Pol_IV_kappa"/>
    <property type="match status" value="1"/>
</dbReference>
<dbReference type="InterPro" id="IPR017961">
    <property type="entry name" value="DNA_pol_Y-fam_little_finger"/>
</dbReference>
<evidence type="ECO:0000313" key="2">
    <source>
        <dbReference type="EMBL" id="VAW62731.1"/>
    </source>
</evidence>
<dbReference type="InterPro" id="IPR001126">
    <property type="entry name" value="UmuC"/>
</dbReference>
<dbReference type="Gene3D" id="1.10.150.20">
    <property type="entry name" value="5' to 3' exonuclease, C-terminal subdomain"/>
    <property type="match status" value="1"/>
</dbReference>
<dbReference type="SUPFAM" id="SSF56672">
    <property type="entry name" value="DNA/RNA polymerases"/>
    <property type="match status" value="1"/>
</dbReference>
<dbReference type="Pfam" id="PF11799">
    <property type="entry name" value="IMS_C"/>
    <property type="match status" value="1"/>
</dbReference>
<dbReference type="GO" id="GO:0009432">
    <property type="term" value="P:SOS response"/>
    <property type="evidence" value="ECO:0007669"/>
    <property type="project" value="TreeGrafter"/>
</dbReference>
<evidence type="ECO:0000259" key="1">
    <source>
        <dbReference type="PROSITE" id="PS50173"/>
    </source>
</evidence>
<organism evidence="2">
    <name type="scientific">hydrothermal vent metagenome</name>
    <dbReference type="NCBI Taxonomy" id="652676"/>
    <lineage>
        <taxon>unclassified sequences</taxon>
        <taxon>metagenomes</taxon>
        <taxon>ecological metagenomes</taxon>
    </lineage>
</organism>
<dbReference type="GO" id="GO:0003684">
    <property type="term" value="F:damaged DNA binding"/>
    <property type="evidence" value="ECO:0007669"/>
    <property type="project" value="InterPro"/>
</dbReference>
<gene>
    <name evidence="2" type="ORF">MNBD_GAMMA09-208</name>
</gene>
<dbReference type="PROSITE" id="PS50173">
    <property type="entry name" value="UMUC"/>
    <property type="match status" value="1"/>
</dbReference>
<dbReference type="InterPro" id="IPR036775">
    <property type="entry name" value="DNA_pol_Y-fam_lit_finger_sf"/>
</dbReference>
<reference evidence="2" key="1">
    <citation type="submission" date="2018-06" db="EMBL/GenBank/DDBJ databases">
        <authorList>
            <person name="Zhirakovskaya E."/>
        </authorList>
    </citation>
    <scope>NUCLEOTIDE SEQUENCE</scope>
</reference>